<dbReference type="InterPro" id="IPR011990">
    <property type="entry name" value="TPR-like_helical_dom_sf"/>
</dbReference>
<dbReference type="EMBL" id="BMEV01000042">
    <property type="protein sequence ID" value="GFZ80752.1"/>
    <property type="molecule type" value="Genomic_DNA"/>
</dbReference>
<dbReference type="GO" id="GO:0005829">
    <property type="term" value="C:cytosol"/>
    <property type="evidence" value="ECO:0007669"/>
    <property type="project" value="TreeGrafter"/>
</dbReference>
<dbReference type="AlphaFoldDB" id="A0A8J2TLX9"/>
<dbReference type="RefSeq" id="WP_188392485.1">
    <property type="nucleotide sequence ID" value="NZ_BMEV01000042.1"/>
</dbReference>
<dbReference type="InterPro" id="IPR001387">
    <property type="entry name" value="Cro/C1-type_HTH"/>
</dbReference>
<dbReference type="Proteomes" id="UP000602050">
    <property type="component" value="Unassembled WGS sequence"/>
</dbReference>
<reference evidence="3" key="1">
    <citation type="journal article" date="2014" name="Int. J. Syst. Evol. Microbiol.">
        <title>Complete genome sequence of Corynebacterium casei LMG S-19264T (=DSM 44701T), isolated from a smear-ripened cheese.</title>
        <authorList>
            <consortium name="US DOE Joint Genome Institute (JGI-PGF)"/>
            <person name="Walter F."/>
            <person name="Albersmeier A."/>
            <person name="Kalinowski J."/>
            <person name="Ruckert C."/>
        </authorList>
    </citation>
    <scope>NUCLEOTIDE SEQUENCE</scope>
    <source>
        <strain evidence="3">CGMCC 1.12360</strain>
    </source>
</reference>
<evidence type="ECO:0000256" key="1">
    <source>
        <dbReference type="ARBA" id="ARBA00023125"/>
    </source>
</evidence>
<dbReference type="Gene3D" id="1.25.40.10">
    <property type="entry name" value="Tetratricopeptide repeat domain"/>
    <property type="match status" value="1"/>
</dbReference>
<dbReference type="SUPFAM" id="SSF47413">
    <property type="entry name" value="lambda repressor-like DNA-binding domains"/>
    <property type="match status" value="1"/>
</dbReference>
<evidence type="ECO:0000259" key="2">
    <source>
        <dbReference type="PROSITE" id="PS50943"/>
    </source>
</evidence>
<dbReference type="CDD" id="cd00093">
    <property type="entry name" value="HTH_XRE"/>
    <property type="match status" value="1"/>
</dbReference>
<evidence type="ECO:0000313" key="4">
    <source>
        <dbReference type="Proteomes" id="UP000602050"/>
    </source>
</evidence>
<dbReference type="SMART" id="SM00530">
    <property type="entry name" value="HTH_XRE"/>
    <property type="match status" value="1"/>
</dbReference>
<reference evidence="3" key="2">
    <citation type="submission" date="2020-09" db="EMBL/GenBank/DDBJ databases">
        <authorList>
            <person name="Sun Q."/>
            <person name="Zhou Y."/>
        </authorList>
    </citation>
    <scope>NUCLEOTIDE SEQUENCE</scope>
    <source>
        <strain evidence="3">CGMCC 1.12360</strain>
    </source>
</reference>
<feature type="domain" description="HTH cro/C1-type" evidence="2">
    <location>
        <begin position="10"/>
        <end position="64"/>
    </location>
</feature>
<organism evidence="3 4">
    <name type="scientific">Compostibacillus humi</name>
    <dbReference type="NCBI Taxonomy" id="1245525"/>
    <lineage>
        <taxon>Bacteria</taxon>
        <taxon>Bacillati</taxon>
        <taxon>Bacillota</taxon>
        <taxon>Bacilli</taxon>
        <taxon>Bacillales</taxon>
        <taxon>Bacillaceae</taxon>
        <taxon>Compostibacillus</taxon>
    </lineage>
</organism>
<dbReference type="GO" id="GO:0003700">
    <property type="term" value="F:DNA-binding transcription factor activity"/>
    <property type="evidence" value="ECO:0007669"/>
    <property type="project" value="TreeGrafter"/>
</dbReference>
<dbReference type="PROSITE" id="PS50943">
    <property type="entry name" value="HTH_CROC1"/>
    <property type="match status" value="1"/>
</dbReference>
<dbReference type="PANTHER" id="PTHR46797">
    <property type="entry name" value="HTH-TYPE TRANSCRIPTIONAL REGULATOR"/>
    <property type="match status" value="1"/>
</dbReference>
<dbReference type="InterPro" id="IPR010982">
    <property type="entry name" value="Lambda_DNA-bd_dom_sf"/>
</dbReference>
<sequence>MSSLKIGKKLQLLRKSMNYTTTELAEKVNVSQAYISQIENDKAVPNIDMLDRLLKALETDMATFFSHGRPNDPDDLVILFENLRKLHPDVRYKIIELLEVINK</sequence>
<dbReference type="PANTHER" id="PTHR46797:SF2">
    <property type="entry name" value="TRANSCRIPTIONAL REGULATOR"/>
    <property type="match status" value="1"/>
</dbReference>
<evidence type="ECO:0000313" key="3">
    <source>
        <dbReference type="EMBL" id="GFZ80752.1"/>
    </source>
</evidence>
<protein>
    <recommendedName>
        <fullName evidence="2">HTH cro/C1-type domain-containing protein</fullName>
    </recommendedName>
</protein>
<dbReference type="InterPro" id="IPR050807">
    <property type="entry name" value="TransReg_Diox_bact_type"/>
</dbReference>
<accession>A0A8J2TLX9</accession>
<name>A0A8J2TLX9_9BACI</name>
<keyword evidence="4" id="KW-1185">Reference proteome</keyword>
<gene>
    <name evidence="3" type="ORF">GCM10010978_22280</name>
</gene>
<dbReference type="Pfam" id="PF01381">
    <property type="entry name" value="HTH_3"/>
    <property type="match status" value="1"/>
</dbReference>
<dbReference type="GO" id="GO:0003677">
    <property type="term" value="F:DNA binding"/>
    <property type="evidence" value="ECO:0007669"/>
    <property type="project" value="UniProtKB-KW"/>
</dbReference>
<keyword evidence="1" id="KW-0238">DNA-binding</keyword>
<proteinExistence type="predicted"/>
<comment type="caution">
    <text evidence="3">The sequence shown here is derived from an EMBL/GenBank/DDBJ whole genome shotgun (WGS) entry which is preliminary data.</text>
</comment>